<sequence>MYNTRTSQPPEIGGWLVVGAPPAGLRRTRTALLFQVQLISGTALLHACLLYILWRRLR</sequence>
<reference evidence="3" key="1">
    <citation type="submission" date="2015-03" db="EMBL/GenBank/DDBJ databases">
        <authorList>
            <person name="Wibberg D."/>
        </authorList>
    </citation>
    <scope>NUCLEOTIDE SEQUENCE [LARGE SCALE GENOMIC DNA]</scope>
</reference>
<name>A0A0E3WG95_9BACL</name>
<dbReference type="KEGG" id="pri:PRIO_0711"/>
<dbReference type="EMBL" id="LN831776">
    <property type="protein sequence ID" value="CQR52242.1"/>
    <property type="molecule type" value="Genomic_DNA"/>
</dbReference>
<gene>
    <name evidence="2" type="ORF">PRIO_0711</name>
</gene>
<evidence type="ECO:0000256" key="1">
    <source>
        <dbReference type="SAM" id="Phobius"/>
    </source>
</evidence>
<dbReference type="HOGENOM" id="CLU_2975100_0_0_9"/>
<organism evidence="2 3">
    <name type="scientific">Paenibacillus riograndensis SBR5</name>
    <dbReference type="NCBI Taxonomy" id="1073571"/>
    <lineage>
        <taxon>Bacteria</taxon>
        <taxon>Bacillati</taxon>
        <taxon>Bacillota</taxon>
        <taxon>Bacilli</taxon>
        <taxon>Bacillales</taxon>
        <taxon>Paenibacillaceae</taxon>
        <taxon>Paenibacillus</taxon>
        <taxon>Paenibacillus sonchi group</taxon>
    </lineage>
</organism>
<evidence type="ECO:0000313" key="3">
    <source>
        <dbReference type="Proteomes" id="UP000033163"/>
    </source>
</evidence>
<dbReference type="Proteomes" id="UP000033163">
    <property type="component" value="Chromosome I"/>
</dbReference>
<protein>
    <submittedName>
        <fullName evidence="2">Putative membrane protein</fullName>
    </submittedName>
</protein>
<proteinExistence type="predicted"/>
<keyword evidence="1" id="KW-0812">Transmembrane</keyword>
<keyword evidence="1" id="KW-1133">Transmembrane helix</keyword>
<feature type="transmembrane region" description="Helical" evidence="1">
    <location>
        <begin position="32"/>
        <end position="54"/>
    </location>
</feature>
<accession>A0A0E3WG95</accession>
<keyword evidence="1" id="KW-0472">Membrane</keyword>
<evidence type="ECO:0000313" key="2">
    <source>
        <dbReference type="EMBL" id="CQR52242.1"/>
    </source>
</evidence>
<dbReference type="AlphaFoldDB" id="A0A0E3WG95"/>